<evidence type="ECO:0000313" key="2">
    <source>
        <dbReference type="EMBL" id="MBE1558913.1"/>
    </source>
</evidence>
<feature type="compositionally biased region" description="Gly residues" evidence="1">
    <location>
        <begin position="1"/>
        <end position="11"/>
    </location>
</feature>
<accession>A0ABR9KB09</accession>
<evidence type="ECO:0000313" key="3">
    <source>
        <dbReference type="Proteomes" id="UP000661607"/>
    </source>
</evidence>
<name>A0ABR9KB09_9ACTN</name>
<dbReference type="EMBL" id="JADBEF010000001">
    <property type="protein sequence ID" value="MBE1558913.1"/>
    <property type="molecule type" value="Genomic_DNA"/>
</dbReference>
<organism evidence="2 3">
    <name type="scientific">Nonomuraea africana</name>
    <dbReference type="NCBI Taxonomy" id="46171"/>
    <lineage>
        <taxon>Bacteria</taxon>
        <taxon>Bacillati</taxon>
        <taxon>Actinomycetota</taxon>
        <taxon>Actinomycetes</taxon>
        <taxon>Streptosporangiales</taxon>
        <taxon>Streptosporangiaceae</taxon>
        <taxon>Nonomuraea</taxon>
    </lineage>
</organism>
<protein>
    <submittedName>
        <fullName evidence="2">Uncharacterized protein</fullName>
    </submittedName>
</protein>
<gene>
    <name evidence="2" type="ORF">H4W81_001692</name>
</gene>
<comment type="caution">
    <text evidence="2">The sequence shown here is derived from an EMBL/GenBank/DDBJ whole genome shotgun (WGS) entry which is preliminary data.</text>
</comment>
<sequence>MVRLGGSGLGGVASTRLGRGEGAAAETSGAVLGSADEETGRGVRAGLSLVGRDGWVLPGSGVTGWATGRSGAREARAVSPMSWTEWWAGEGGSASS</sequence>
<feature type="region of interest" description="Disordered" evidence="1">
    <location>
        <begin position="1"/>
        <end position="38"/>
    </location>
</feature>
<dbReference type="Proteomes" id="UP000661607">
    <property type="component" value="Unassembled WGS sequence"/>
</dbReference>
<keyword evidence="3" id="KW-1185">Reference proteome</keyword>
<evidence type="ECO:0000256" key="1">
    <source>
        <dbReference type="SAM" id="MobiDB-lite"/>
    </source>
</evidence>
<dbReference type="RefSeq" id="WP_192774267.1">
    <property type="nucleotide sequence ID" value="NZ_BAAASY010000017.1"/>
</dbReference>
<reference evidence="2 3" key="1">
    <citation type="submission" date="2020-10" db="EMBL/GenBank/DDBJ databases">
        <title>Sequencing the genomes of 1000 actinobacteria strains.</title>
        <authorList>
            <person name="Klenk H.-P."/>
        </authorList>
    </citation>
    <scope>NUCLEOTIDE SEQUENCE [LARGE SCALE GENOMIC DNA]</scope>
    <source>
        <strain evidence="2 3">DSM 43748</strain>
    </source>
</reference>
<proteinExistence type="predicted"/>